<dbReference type="GO" id="GO:0000226">
    <property type="term" value="P:microtubule cytoskeleton organization"/>
    <property type="evidence" value="ECO:0007669"/>
    <property type="project" value="TreeGrafter"/>
</dbReference>
<sequence>MMDEYPAVVIPRCGPASPFKGQLSTKSNAFCIDSTRSLTNQYLIRDHMMFHYNRILSAKAAVDCSAPRSRLTSIKQSLGSRRQRQSVPLCSACTVTGITLLLEGKGKSRCKRHVEAETQTDAISFPTTDEASGRKVMTEQQKMTVKAGDNKYDVDEPERGIAAFPYSFLRETLLYSEQSSARTNIEAEEDDLLYLTFIEDVTNEILNLGLFSNRVLEQLFECYIEENKSRLDENKMRHLLDVLKADLSCSTEESHTDWEAVDSLDLEEFNMAGRA</sequence>
<dbReference type="Proteomes" id="UP000694400">
    <property type="component" value="Chromosome 5"/>
</dbReference>
<reference evidence="1" key="1">
    <citation type="submission" date="2019-08" db="EMBL/GenBank/DDBJ databases">
        <title>Three high-quality genomes provides insights into domestication of ducks.</title>
        <authorList>
            <person name="Hou Z.C."/>
            <person name="Zhu F."/>
            <person name="Yin Z.T."/>
            <person name="Zhang F."/>
        </authorList>
    </citation>
    <scope>NUCLEOTIDE SEQUENCE [LARGE SCALE GENOMIC DNA]</scope>
</reference>
<dbReference type="GO" id="GO:0120206">
    <property type="term" value="C:photoreceptor distal connecting cilium"/>
    <property type="evidence" value="ECO:0007669"/>
    <property type="project" value="TreeGrafter"/>
</dbReference>
<name>A0A8B9SLC8_ANAPL</name>
<reference evidence="1" key="3">
    <citation type="submission" date="2025-09" db="UniProtKB">
        <authorList>
            <consortium name="Ensembl"/>
        </authorList>
    </citation>
    <scope>IDENTIFICATION</scope>
</reference>
<dbReference type="GO" id="GO:0120200">
    <property type="term" value="C:rod photoreceptor outer segment"/>
    <property type="evidence" value="ECO:0007669"/>
    <property type="project" value="TreeGrafter"/>
</dbReference>
<dbReference type="InterPro" id="IPR029357">
    <property type="entry name" value="SPATA7"/>
</dbReference>
<evidence type="ECO:0008006" key="3">
    <source>
        <dbReference type="Google" id="ProtNLM"/>
    </source>
</evidence>
<accession>A0A8B9SLC8</accession>
<protein>
    <recommendedName>
        <fullName evidence="3">Spermatogenesis-associated protein 7</fullName>
    </recommendedName>
</protein>
<evidence type="ECO:0000313" key="2">
    <source>
        <dbReference type="Proteomes" id="UP000694400"/>
    </source>
</evidence>
<dbReference type="AlphaFoldDB" id="A0A8B9SLC8"/>
<dbReference type="GO" id="GO:0005930">
    <property type="term" value="C:axoneme"/>
    <property type="evidence" value="ECO:0007669"/>
    <property type="project" value="TreeGrafter"/>
</dbReference>
<dbReference type="GO" id="GO:0036064">
    <property type="term" value="C:ciliary basal body"/>
    <property type="evidence" value="ECO:0007669"/>
    <property type="project" value="TreeGrafter"/>
</dbReference>
<evidence type="ECO:0000313" key="1">
    <source>
        <dbReference type="Ensembl" id="ENSAPLP00020007963.1"/>
    </source>
</evidence>
<organism evidence="1 2">
    <name type="scientific">Anas platyrhynchos</name>
    <name type="common">Mallard</name>
    <name type="synonym">Anas boschas</name>
    <dbReference type="NCBI Taxonomy" id="8839"/>
    <lineage>
        <taxon>Eukaryota</taxon>
        <taxon>Metazoa</taxon>
        <taxon>Chordata</taxon>
        <taxon>Craniata</taxon>
        <taxon>Vertebrata</taxon>
        <taxon>Euteleostomi</taxon>
        <taxon>Archelosauria</taxon>
        <taxon>Archosauria</taxon>
        <taxon>Dinosauria</taxon>
        <taxon>Saurischia</taxon>
        <taxon>Theropoda</taxon>
        <taxon>Coelurosauria</taxon>
        <taxon>Aves</taxon>
        <taxon>Neognathae</taxon>
        <taxon>Galloanserae</taxon>
        <taxon>Anseriformes</taxon>
        <taxon>Anatidae</taxon>
        <taxon>Anatinae</taxon>
        <taxon>Anas</taxon>
    </lineage>
</organism>
<proteinExistence type="predicted"/>
<dbReference type="GO" id="GO:0045494">
    <property type="term" value="P:photoreceptor cell maintenance"/>
    <property type="evidence" value="ECO:0007669"/>
    <property type="project" value="TreeGrafter"/>
</dbReference>
<dbReference type="Ensembl" id="ENSAPLT00020008573.1">
    <property type="protein sequence ID" value="ENSAPLP00020007963.1"/>
    <property type="gene ID" value="ENSAPLG00020005843.1"/>
</dbReference>
<dbReference type="PANTHER" id="PTHR14917:SF2">
    <property type="entry name" value="SPERMATOGENESIS-ASSOCIATED PROTEIN 7"/>
    <property type="match status" value="1"/>
</dbReference>
<dbReference type="Pfam" id="PF15244">
    <property type="entry name" value="HSD3"/>
    <property type="match status" value="2"/>
</dbReference>
<reference evidence="1" key="2">
    <citation type="submission" date="2025-08" db="UniProtKB">
        <authorList>
            <consortium name="Ensembl"/>
        </authorList>
    </citation>
    <scope>IDENTIFICATION</scope>
</reference>
<dbReference type="PANTHER" id="PTHR14917">
    <property type="entry name" value="SPERMATOGENESIS-ASSOCIATED PROTEIN 7"/>
    <property type="match status" value="1"/>
</dbReference>